<dbReference type="NCBIfam" id="TIGR01496">
    <property type="entry name" value="DHPS"/>
    <property type="match status" value="1"/>
</dbReference>
<dbReference type="PANTHER" id="PTHR20941">
    <property type="entry name" value="FOLATE SYNTHESIS PROTEINS"/>
    <property type="match status" value="1"/>
</dbReference>
<dbReference type="EC" id="2.5.1.15" evidence="5 12"/>
<dbReference type="InterPro" id="IPR045031">
    <property type="entry name" value="DHP_synth-like"/>
</dbReference>
<proteinExistence type="inferred from homology"/>
<comment type="similarity">
    <text evidence="4 12">Belongs to the DHPS family.</text>
</comment>
<dbReference type="PROSITE" id="PS50972">
    <property type="entry name" value="PTERIN_BINDING"/>
    <property type="match status" value="1"/>
</dbReference>
<dbReference type="GO" id="GO:0046872">
    <property type="term" value="F:metal ion binding"/>
    <property type="evidence" value="ECO:0007669"/>
    <property type="project" value="UniProtKB-KW"/>
</dbReference>
<evidence type="ECO:0000256" key="5">
    <source>
        <dbReference type="ARBA" id="ARBA00012458"/>
    </source>
</evidence>
<comment type="pathway">
    <text evidence="3 12">Cofactor biosynthesis; tetrahydrofolate biosynthesis; 7,8-dihydrofolate from 2-amino-4-hydroxy-6-hydroxymethyl-7,8-dihydropteridine diphosphate and 4-aminobenzoate: step 1/2.</text>
</comment>
<evidence type="ECO:0000256" key="10">
    <source>
        <dbReference type="ARBA" id="ARBA00022909"/>
    </source>
</evidence>
<evidence type="ECO:0000259" key="13">
    <source>
        <dbReference type="PROSITE" id="PS50972"/>
    </source>
</evidence>
<comment type="cofactor">
    <cofactor evidence="2 12">
        <name>Mg(2+)</name>
        <dbReference type="ChEBI" id="CHEBI:18420"/>
    </cofactor>
</comment>
<dbReference type="EMBL" id="AVPK01000003">
    <property type="protein sequence ID" value="KGN38150.1"/>
    <property type="molecule type" value="Genomic_DNA"/>
</dbReference>
<dbReference type="InterPro" id="IPR011005">
    <property type="entry name" value="Dihydropteroate_synth-like_sf"/>
</dbReference>
<evidence type="ECO:0000256" key="7">
    <source>
        <dbReference type="ARBA" id="ARBA00022679"/>
    </source>
</evidence>
<evidence type="ECO:0000256" key="12">
    <source>
        <dbReference type="RuleBase" id="RU361205"/>
    </source>
</evidence>
<feature type="domain" description="Pterin-binding" evidence="13">
    <location>
        <begin position="16"/>
        <end position="274"/>
    </location>
</feature>
<evidence type="ECO:0000256" key="8">
    <source>
        <dbReference type="ARBA" id="ARBA00022723"/>
    </source>
</evidence>
<dbReference type="GO" id="GO:0004156">
    <property type="term" value="F:dihydropteroate synthase activity"/>
    <property type="evidence" value="ECO:0007669"/>
    <property type="project" value="UniProtKB-EC"/>
</dbReference>
<evidence type="ECO:0000256" key="3">
    <source>
        <dbReference type="ARBA" id="ARBA00004763"/>
    </source>
</evidence>
<evidence type="ECO:0000313" key="14">
    <source>
        <dbReference type="EMBL" id="KGN38150.1"/>
    </source>
</evidence>
<dbReference type="GO" id="GO:0005829">
    <property type="term" value="C:cytosol"/>
    <property type="evidence" value="ECO:0007669"/>
    <property type="project" value="TreeGrafter"/>
</dbReference>
<keyword evidence="10 12" id="KW-0289">Folate biosynthesis</keyword>
<dbReference type="UniPathway" id="UPA00077">
    <property type="reaction ID" value="UER00156"/>
</dbReference>
<dbReference type="InterPro" id="IPR006390">
    <property type="entry name" value="DHP_synth_dom"/>
</dbReference>
<gene>
    <name evidence="14" type="ORF">N803_10320</name>
</gene>
<evidence type="ECO:0000313" key="15">
    <source>
        <dbReference type="Proteomes" id="UP000030011"/>
    </source>
</evidence>
<comment type="function">
    <text evidence="12">Catalyzes the condensation of para-aminobenzoate (pABA) with 6-hydroxymethyl-7,8-dihydropterin diphosphate (DHPt-PP) to form 7,8-dihydropteroate (H2Pte), the immediate precursor of folate derivatives.</text>
</comment>
<dbReference type="GO" id="GO:0046656">
    <property type="term" value="P:folic acid biosynthetic process"/>
    <property type="evidence" value="ECO:0007669"/>
    <property type="project" value="UniProtKB-KW"/>
</dbReference>
<dbReference type="CDD" id="cd00739">
    <property type="entry name" value="DHPS"/>
    <property type="match status" value="1"/>
</dbReference>
<keyword evidence="8 12" id="KW-0479">Metal-binding</keyword>
<comment type="catalytic activity">
    <reaction evidence="1">
        <text>(7,8-dihydropterin-6-yl)methyl diphosphate + 4-aminobenzoate = 7,8-dihydropteroate + diphosphate</text>
        <dbReference type="Rhea" id="RHEA:19949"/>
        <dbReference type="ChEBI" id="CHEBI:17836"/>
        <dbReference type="ChEBI" id="CHEBI:17839"/>
        <dbReference type="ChEBI" id="CHEBI:33019"/>
        <dbReference type="ChEBI" id="CHEBI:72950"/>
        <dbReference type="EC" id="2.5.1.15"/>
    </reaction>
</comment>
<dbReference type="InterPro" id="IPR000489">
    <property type="entry name" value="Pterin-binding_dom"/>
</dbReference>
<dbReference type="Pfam" id="PF00809">
    <property type="entry name" value="Pterin_bind"/>
    <property type="match status" value="1"/>
</dbReference>
<evidence type="ECO:0000256" key="2">
    <source>
        <dbReference type="ARBA" id="ARBA00001946"/>
    </source>
</evidence>
<dbReference type="GO" id="GO:0046654">
    <property type="term" value="P:tetrahydrofolate biosynthetic process"/>
    <property type="evidence" value="ECO:0007669"/>
    <property type="project" value="UniProtKB-UniPathway"/>
</dbReference>
<evidence type="ECO:0000256" key="4">
    <source>
        <dbReference type="ARBA" id="ARBA00009503"/>
    </source>
</evidence>
<accession>A0A0A0JL47</accession>
<sequence length="288" mass="30443">MRTPSLPLTLAPRRRPLVMGVVNVTPDSFSDGGEWFEPEAAIAHGRELLAAGADLIDVGGESTRPGAERPPVEEELRRVVPVVRALAAEGAAVSIDTMRASVAGAALEAGAALVNDVSGGLADGEMAALVAQAGIPFIVMHWRGHSTDMQSRAVYEDVVVDVCRELAERVEALQESGVRREQIVLDPGFGFAKTAEHNWALLERLDAVAALGFPVLVGTSRKTFLGRLGRPDGADPSPPTERDLATAITSFHAAHNGAWAVRVHDVPSTIQALDVADALFRGDSKENA</sequence>
<comment type="caution">
    <text evidence="14">The sequence shown here is derived from an EMBL/GenBank/DDBJ whole genome shotgun (WGS) entry which is preliminary data.</text>
</comment>
<evidence type="ECO:0000256" key="11">
    <source>
        <dbReference type="ARBA" id="ARBA00030193"/>
    </source>
</evidence>
<keyword evidence="15" id="KW-1185">Reference proteome</keyword>
<dbReference type="Proteomes" id="UP000030011">
    <property type="component" value="Unassembled WGS sequence"/>
</dbReference>
<dbReference type="SUPFAM" id="SSF51717">
    <property type="entry name" value="Dihydropteroate synthetase-like"/>
    <property type="match status" value="1"/>
</dbReference>
<dbReference type="STRING" id="1385521.N803_10320"/>
<dbReference type="PANTHER" id="PTHR20941:SF1">
    <property type="entry name" value="FOLIC ACID SYNTHESIS PROTEIN FOL1"/>
    <property type="match status" value="1"/>
</dbReference>
<keyword evidence="7 12" id="KW-0808">Transferase</keyword>
<organism evidence="14 15">
    <name type="scientific">Knoellia subterranea KCTC 19937</name>
    <dbReference type="NCBI Taxonomy" id="1385521"/>
    <lineage>
        <taxon>Bacteria</taxon>
        <taxon>Bacillati</taxon>
        <taxon>Actinomycetota</taxon>
        <taxon>Actinomycetes</taxon>
        <taxon>Micrococcales</taxon>
        <taxon>Intrasporangiaceae</taxon>
        <taxon>Knoellia</taxon>
    </lineage>
</organism>
<name>A0A0A0JL47_9MICO</name>
<protein>
    <recommendedName>
        <fullName evidence="6 12">Dihydropteroate synthase</fullName>
        <shortName evidence="12">DHPS</shortName>
        <ecNumber evidence="5 12">2.5.1.15</ecNumber>
    </recommendedName>
    <alternativeName>
        <fullName evidence="11 12">Dihydropteroate pyrophosphorylase</fullName>
    </alternativeName>
</protein>
<evidence type="ECO:0000256" key="9">
    <source>
        <dbReference type="ARBA" id="ARBA00022842"/>
    </source>
</evidence>
<dbReference type="AlphaFoldDB" id="A0A0A0JL47"/>
<reference evidence="14 15" key="1">
    <citation type="submission" date="2013-08" db="EMBL/GenBank/DDBJ databases">
        <title>The genome sequence of Knoellia subterranea.</title>
        <authorList>
            <person name="Zhu W."/>
            <person name="Wang G."/>
        </authorList>
    </citation>
    <scope>NUCLEOTIDE SEQUENCE [LARGE SCALE GENOMIC DNA]</scope>
    <source>
        <strain evidence="14 15">KCTC 19937</strain>
    </source>
</reference>
<dbReference type="FunFam" id="3.20.20.20:FF:000006">
    <property type="entry name" value="Dihydropteroate synthase"/>
    <property type="match status" value="1"/>
</dbReference>
<keyword evidence="9 12" id="KW-0460">Magnesium</keyword>
<dbReference type="PROSITE" id="PS00792">
    <property type="entry name" value="DHPS_1"/>
    <property type="match status" value="1"/>
</dbReference>
<dbReference type="eggNOG" id="COG0294">
    <property type="taxonomic scope" value="Bacteria"/>
</dbReference>
<dbReference type="PROSITE" id="PS00793">
    <property type="entry name" value="DHPS_2"/>
    <property type="match status" value="1"/>
</dbReference>
<evidence type="ECO:0000256" key="1">
    <source>
        <dbReference type="ARBA" id="ARBA00000012"/>
    </source>
</evidence>
<evidence type="ECO:0000256" key="6">
    <source>
        <dbReference type="ARBA" id="ARBA00016919"/>
    </source>
</evidence>
<dbReference type="Gene3D" id="3.20.20.20">
    <property type="entry name" value="Dihydropteroate synthase-like"/>
    <property type="match status" value="1"/>
</dbReference>